<proteinExistence type="predicted"/>
<feature type="domain" description="Transposase IS4-like" evidence="1">
    <location>
        <begin position="28"/>
        <end position="90"/>
    </location>
</feature>
<comment type="caution">
    <text evidence="2">The sequence shown here is derived from an EMBL/GenBank/DDBJ whole genome shotgun (WGS) entry which is preliminary data.</text>
</comment>
<organism evidence="2 3">
    <name type="scientific">Nitrosomonas supralitoralis</name>
    <dbReference type="NCBI Taxonomy" id="2116706"/>
    <lineage>
        <taxon>Bacteria</taxon>
        <taxon>Pseudomonadati</taxon>
        <taxon>Pseudomonadota</taxon>
        <taxon>Betaproteobacteria</taxon>
        <taxon>Nitrosomonadales</taxon>
        <taxon>Nitrosomonadaceae</taxon>
        <taxon>Nitrosomonas</taxon>
    </lineage>
</organism>
<dbReference type="AlphaFoldDB" id="A0A2P7NQH5"/>
<dbReference type="GO" id="GO:0006313">
    <property type="term" value="P:DNA transposition"/>
    <property type="evidence" value="ECO:0007669"/>
    <property type="project" value="InterPro"/>
</dbReference>
<dbReference type="OrthoDB" id="8451553at2"/>
<evidence type="ECO:0000259" key="1">
    <source>
        <dbReference type="Pfam" id="PF01609"/>
    </source>
</evidence>
<dbReference type="EMBL" id="PXXU01000205">
    <property type="protein sequence ID" value="PSJ15731.1"/>
    <property type="molecule type" value="Genomic_DNA"/>
</dbReference>
<evidence type="ECO:0000313" key="3">
    <source>
        <dbReference type="Proteomes" id="UP000241912"/>
    </source>
</evidence>
<dbReference type="Proteomes" id="UP000241912">
    <property type="component" value="Unassembled WGS sequence"/>
</dbReference>
<evidence type="ECO:0000313" key="2">
    <source>
        <dbReference type="EMBL" id="PSJ15731.1"/>
    </source>
</evidence>
<gene>
    <name evidence="2" type="ORF">C7H79_17400</name>
</gene>
<dbReference type="GO" id="GO:0003677">
    <property type="term" value="F:DNA binding"/>
    <property type="evidence" value="ECO:0007669"/>
    <property type="project" value="InterPro"/>
</dbReference>
<accession>A0A2P7NQH5</accession>
<reference evidence="2 3" key="1">
    <citation type="submission" date="2018-03" db="EMBL/GenBank/DDBJ databases">
        <title>Draft genome of Nitrosomonas supralitoralis APG5.</title>
        <authorList>
            <person name="Urakawa H."/>
            <person name="Lopez J.V."/>
        </authorList>
    </citation>
    <scope>NUCLEOTIDE SEQUENCE [LARGE SCALE GENOMIC DNA]</scope>
    <source>
        <strain evidence="2 3">APG5</strain>
    </source>
</reference>
<dbReference type="InterPro" id="IPR002559">
    <property type="entry name" value="Transposase_11"/>
</dbReference>
<dbReference type="Pfam" id="PF01609">
    <property type="entry name" value="DDE_Tnp_1"/>
    <property type="match status" value="1"/>
</dbReference>
<keyword evidence="3" id="KW-1185">Reference proteome</keyword>
<dbReference type="GO" id="GO:0004803">
    <property type="term" value="F:transposase activity"/>
    <property type="evidence" value="ECO:0007669"/>
    <property type="project" value="InterPro"/>
</dbReference>
<name>A0A2P7NQH5_9PROT</name>
<sequence length="129" mass="14341">MCSTKYFSNSTKNNTAYAVILHEYAWHPNLAKLHLAVDENHQLLACELTTLDTGDPTAIQDLLAQTDTLFDTFIIDGAYDGEPFSQAILNQQPDAQVMIPPHKTPARSTADDNQRDSHIKVIDQHGHIA</sequence>
<feature type="non-terminal residue" evidence="2">
    <location>
        <position position="129"/>
    </location>
</feature>
<protein>
    <recommendedName>
        <fullName evidence="1">Transposase IS4-like domain-containing protein</fullName>
    </recommendedName>
</protein>